<keyword evidence="15" id="KW-1185">Reference proteome</keyword>
<evidence type="ECO:0000256" key="1">
    <source>
        <dbReference type="ARBA" id="ARBA00004496"/>
    </source>
</evidence>
<dbReference type="Pfam" id="PF02768">
    <property type="entry name" value="DNA_pol3_beta_3"/>
    <property type="match status" value="1"/>
</dbReference>
<keyword evidence="4 10" id="KW-0963">Cytoplasm</keyword>
<evidence type="ECO:0000256" key="10">
    <source>
        <dbReference type="PIRNR" id="PIRNR000804"/>
    </source>
</evidence>
<comment type="caution">
    <text evidence="14">The sequence shown here is derived from an EMBL/GenBank/DDBJ whole genome shotgun (WGS) entry which is preliminary data.</text>
</comment>
<dbReference type="InterPro" id="IPR046938">
    <property type="entry name" value="DNA_clamp_sf"/>
</dbReference>
<dbReference type="Gene3D" id="3.70.10.10">
    <property type="match status" value="1"/>
</dbReference>
<dbReference type="InterPro" id="IPR001001">
    <property type="entry name" value="DNA_polIII_beta"/>
</dbReference>
<dbReference type="InterPro" id="IPR022635">
    <property type="entry name" value="DNA_polIII_beta_C"/>
</dbReference>
<dbReference type="PIRSF" id="PIRSF000804">
    <property type="entry name" value="DNA_pol_III_b"/>
    <property type="match status" value="1"/>
</dbReference>
<dbReference type="InterPro" id="IPR022634">
    <property type="entry name" value="DNA_polIII_beta_N"/>
</dbReference>
<dbReference type="GO" id="GO:0003887">
    <property type="term" value="F:DNA-directed DNA polymerase activity"/>
    <property type="evidence" value="ECO:0007669"/>
    <property type="project" value="UniProtKB-EC"/>
</dbReference>
<dbReference type="Pfam" id="PF00712">
    <property type="entry name" value="DNA_pol3_beta"/>
    <property type="match status" value="1"/>
</dbReference>
<dbReference type="PANTHER" id="PTHR30478:SF0">
    <property type="entry name" value="BETA SLIDING CLAMP"/>
    <property type="match status" value="1"/>
</dbReference>
<accession>A0ABV9JQX3</accession>
<evidence type="ECO:0000256" key="7">
    <source>
        <dbReference type="ARBA" id="ARBA00022705"/>
    </source>
</evidence>
<dbReference type="NCBIfam" id="TIGR00663">
    <property type="entry name" value="dnan"/>
    <property type="match status" value="1"/>
</dbReference>
<dbReference type="SMART" id="SM00480">
    <property type="entry name" value="POL3Bc"/>
    <property type="match status" value="1"/>
</dbReference>
<keyword evidence="8 10" id="KW-0239">DNA-directed DNA polymerase</keyword>
<evidence type="ECO:0000256" key="6">
    <source>
        <dbReference type="ARBA" id="ARBA00022695"/>
    </source>
</evidence>
<feature type="domain" description="DNA polymerase III beta sliding clamp C-terminal" evidence="13">
    <location>
        <begin position="247"/>
        <end position="369"/>
    </location>
</feature>
<keyword evidence="5 10" id="KW-0808">Transferase</keyword>
<dbReference type="Proteomes" id="UP001595962">
    <property type="component" value="Unassembled WGS sequence"/>
</dbReference>
<comment type="similarity">
    <text evidence="2 10">Belongs to the beta sliding clamp family.</text>
</comment>
<dbReference type="PANTHER" id="PTHR30478">
    <property type="entry name" value="DNA POLYMERASE III SUBUNIT BETA"/>
    <property type="match status" value="1"/>
</dbReference>
<evidence type="ECO:0000259" key="12">
    <source>
        <dbReference type="Pfam" id="PF02767"/>
    </source>
</evidence>
<name>A0ABV9JQX3_9GAMM</name>
<evidence type="ECO:0000256" key="3">
    <source>
        <dbReference type="ARBA" id="ARBA00021035"/>
    </source>
</evidence>
<evidence type="ECO:0000256" key="4">
    <source>
        <dbReference type="ARBA" id="ARBA00022490"/>
    </source>
</evidence>
<evidence type="ECO:0000313" key="15">
    <source>
        <dbReference type="Proteomes" id="UP001595962"/>
    </source>
</evidence>
<dbReference type="Gene3D" id="3.10.150.10">
    <property type="entry name" value="DNA Polymerase III, subunit A, domain 2"/>
    <property type="match status" value="1"/>
</dbReference>
<gene>
    <name evidence="14" type="primary">dnaN</name>
    <name evidence="14" type="ORF">ACFO3I_16135</name>
</gene>
<reference evidence="15" key="1">
    <citation type="journal article" date="2019" name="Int. J. Syst. Evol. Microbiol.">
        <title>The Global Catalogue of Microorganisms (GCM) 10K type strain sequencing project: providing services to taxonomists for standard genome sequencing and annotation.</title>
        <authorList>
            <consortium name="The Broad Institute Genomics Platform"/>
            <consortium name="The Broad Institute Genome Sequencing Center for Infectious Disease"/>
            <person name="Wu L."/>
            <person name="Ma J."/>
        </authorList>
    </citation>
    <scope>NUCLEOTIDE SEQUENCE [LARGE SCALE GENOMIC DNA]</scope>
    <source>
        <strain evidence="15">DT28</strain>
    </source>
</reference>
<evidence type="ECO:0000256" key="9">
    <source>
        <dbReference type="ARBA" id="ARBA00023125"/>
    </source>
</evidence>
<evidence type="ECO:0000256" key="2">
    <source>
        <dbReference type="ARBA" id="ARBA00010752"/>
    </source>
</evidence>
<organism evidence="14 15">
    <name type="scientific">Rheinheimera marina</name>
    <dbReference type="NCBI Taxonomy" id="1774958"/>
    <lineage>
        <taxon>Bacteria</taxon>
        <taxon>Pseudomonadati</taxon>
        <taxon>Pseudomonadota</taxon>
        <taxon>Gammaproteobacteria</taxon>
        <taxon>Chromatiales</taxon>
        <taxon>Chromatiaceae</taxon>
        <taxon>Rheinheimera</taxon>
    </lineage>
</organism>
<dbReference type="InterPro" id="IPR022637">
    <property type="entry name" value="DNA_polIII_beta_cen"/>
</dbReference>
<feature type="domain" description="DNA polymerase III beta sliding clamp N-terminal" evidence="11">
    <location>
        <begin position="1"/>
        <end position="120"/>
    </location>
</feature>
<dbReference type="CDD" id="cd00140">
    <property type="entry name" value="beta_clamp"/>
    <property type="match status" value="1"/>
</dbReference>
<dbReference type="RefSeq" id="WP_377335715.1">
    <property type="nucleotide sequence ID" value="NZ_JBHSGB010000016.1"/>
</dbReference>
<dbReference type="SUPFAM" id="SSF55979">
    <property type="entry name" value="DNA clamp"/>
    <property type="match status" value="3"/>
</dbReference>
<keyword evidence="9" id="KW-0238">DNA-binding</keyword>
<dbReference type="Pfam" id="PF02767">
    <property type="entry name" value="DNA_pol3_beta_2"/>
    <property type="match status" value="1"/>
</dbReference>
<sequence>MQFTLDRDALLKPLQMVSGAIERRHTLPILSNVLIEVTAEGQLILTGTDLEIELVAHAPVQQVQVAGRITVPAKKLLDICRSLPDSSLLDVVVQGDNCVVSTGKSKFTLSTLSATDYPNLESWAGEVELQLERQQLRHLLDDTAFSMANQDVRYYLNGLLFEVDNGVLRAVATDGHRLALSTLDVAATAGHQKQIIIPRKGVLEIMRLLSADEQLVQLSLGQNHIRLTDSQFSFSCKLIDGRFPDYRRVLPRNSTKKVTAHRDVLKDACVRASILSNEKYRGVRFTLSGQNELQIVANNPEHEQAEEVIEVEYVGETLEIGFNVGYLLDVLNTLSTDLVIMNLSDANSSALVEGVGNHTGAMYVVMPMRL</sequence>
<evidence type="ECO:0000256" key="5">
    <source>
        <dbReference type="ARBA" id="ARBA00022679"/>
    </source>
</evidence>
<keyword evidence="6 10" id="KW-0548">Nucleotidyltransferase</keyword>
<evidence type="ECO:0000256" key="8">
    <source>
        <dbReference type="ARBA" id="ARBA00022932"/>
    </source>
</evidence>
<protein>
    <recommendedName>
        <fullName evidence="3 10">Beta sliding clamp</fullName>
    </recommendedName>
</protein>
<keyword evidence="7 10" id="KW-0235">DNA replication</keyword>
<comment type="subcellular location">
    <subcellularLocation>
        <location evidence="1 10">Cytoplasm</location>
    </subcellularLocation>
</comment>
<comment type="function">
    <text evidence="10">Confers DNA tethering and processivity to DNA polymerases and other proteins. Acts as a clamp, forming a ring around DNA (a reaction catalyzed by the clamp-loading complex) which diffuses in an ATP-independent manner freely and bidirectionally along dsDNA. Initially characterized for its ability to contact the catalytic subunit of DNA polymerase III (Pol III), a complex, multichain enzyme responsible for most of the replicative synthesis in bacteria; Pol III exhibits 3'-5' exonuclease proofreading activity. The beta chain is required for initiation of replication as well as for processivity of DNA replication.</text>
</comment>
<evidence type="ECO:0000259" key="11">
    <source>
        <dbReference type="Pfam" id="PF00712"/>
    </source>
</evidence>
<evidence type="ECO:0000313" key="14">
    <source>
        <dbReference type="EMBL" id="MFC4656549.1"/>
    </source>
</evidence>
<comment type="subunit">
    <text evidence="10">Forms a ring-shaped head-to-tail homodimer around DNA.</text>
</comment>
<evidence type="ECO:0000259" key="13">
    <source>
        <dbReference type="Pfam" id="PF02768"/>
    </source>
</evidence>
<feature type="domain" description="DNA polymerase III beta sliding clamp central" evidence="12">
    <location>
        <begin position="130"/>
        <end position="245"/>
    </location>
</feature>
<proteinExistence type="inferred from homology"/>
<dbReference type="EMBL" id="JBHSGB010000016">
    <property type="protein sequence ID" value="MFC4656549.1"/>
    <property type="molecule type" value="Genomic_DNA"/>
</dbReference>